<dbReference type="EMBL" id="JBHRTA010000038">
    <property type="protein sequence ID" value="MFC3199021.1"/>
    <property type="molecule type" value="Genomic_DNA"/>
</dbReference>
<proteinExistence type="predicted"/>
<sequence>MKRFFRNIGYVMISTGALASCSDQFTGTLFKRQYPHQRYQKQLDDAGLEHSALYRQWVQAATRSLNDPVAITIPHRELAYLAGDKPTAIGYAFGAREGELLHVDVTAQGTDSVQLFIDLFEAPQDTANAHRHLVSADTGATYLTWDVPRDGQYILRIQPELLAEVSLDLTLTAEPSLANPVAPSAKQHIGSVFGDARDGGSRKHEGIDIFAARHTPVVAAADGVVARVGDNRLGGKVVWLRPKGRQINLYYAHLDSQLVFSGQPVRTGDTLGLMGNTGNARTTPPHLHFGIYRSGGAVDPLPFVRPGKSNPPKITADTSRIGDTMRTTAQLTAGIPRHSPVSVEAAYMNGYRVVFPDHSKRFLTHKQLVPLAAIRRMQLARERTLYAQPDTSAARVTELTAGERTSVIAEYNGFLLVESPHRGWIMR</sequence>
<dbReference type="Pfam" id="PF01551">
    <property type="entry name" value="Peptidase_M23"/>
    <property type="match status" value="1"/>
</dbReference>
<dbReference type="PROSITE" id="PS51257">
    <property type="entry name" value="PROKAR_LIPOPROTEIN"/>
    <property type="match status" value="1"/>
</dbReference>
<feature type="domain" description="M23ase beta-sheet core" evidence="2">
    <location>
        <begin position="203"/>
        <end position="300"/>
    </location>
</feature>
<dbReference type="CDD" id="cd12797">
    <property type="entry name" value="M23_peptidase"/>
    <property type="match status" value="1"/>
</dbReference>
<dbReference type="InterPro" id="IPR016047">
    <property type="entry name" value="M23ase_b-sheet_dom"/>
</dbReference>
<name>A0ABV7JLX5_9SPHI</name>
<feature type="signal peptide" evidence="1">
    <location>
        <begin position="1"/>
        <end position="19"/>
    </location>
</feature>
<evidence type="ECO:0000259" key="2">
    <source>
        <dbReference type="Pfam" id="PF01551"/>
    </source>
</evidence>
<evidence type="ECO:0000313" key="3">
    <source>
        <dbReference type="EMBL" id="MFC3199021.1"/>
    </source>
</evidence>
<dbReference type="InterPro" id="IPR011055">
    <property type="entry name" value="Dup_hybrid_motif"/>
</dbReference>
<keyword evidence="1" id="KW-0732">Signal</keyword>
<dbReference type="PANTHER" id="PTHR21666">
    <property type="entry name" value="PEPTIDASE-RELATED"/>
    <property type="match status" value="1"/>
</dbReference>
<keyword evidence="4" id="KW-1185">Reference proteome</keyword>
<comment type="caution">
    <text evidence="3">The sequence shown here is derived from an EMBL/GenBank/DDBJ whole genome shotgun (WGS) entry which is preliminary data.</text>
</comment>
<dbReference type="Proteomes" id="UP001595526">
    <property type="component" value="Unassembled WGS sequence"/>
</dbReference>
<dbReference type="Gene3D" id="2.70.70.10">
    <property type="entry name" value="Glucose Permease (Domain IIA)"/>
    <property type="match status" value="1"/>
</dbReference>
<dbReference type="RefSeq" id="WP_379024237.1">
    <property type="nucleotide sequence ID" value="NZ_JBHRTA010000038.1"/>
</dbReference>
<gene>
    <name evidence="3" type="ORF">ACFOET_15460</name>
</gene>
<dbReference type="PANTHER" id="PTHR21666:SF268">
    <property type="entry name" value="PEPTIDASE M23 DOMAIN-CONTAINING PROTEIN"/>
    <property type="match status" value="1"/>
</dbReference>
<evidence type="ECO:0000256" key="1">
    <source>
        <dbReference type="SAM" id="SignalP"/>
    </source>
</evidence>
<organism evidence="3 4">
    <name type="scientific">Parapedobacter deserti</name>
    <dbReference type="NCBI Taxonomy" id="1912957"/>
    <lineage>
        <taxon>Bacteria</taxon>
        <taxon>Pseudomonadati</taxon>
        <taxon>Bacteroidota</taxon>
        <taxon>Sphingobacteriia</taxon>
        <taxon>Sphingobacteriales</taxon>
        <taxon>Sphingobacteriaceae</taxon>
        <taxon>Parapedobacter</taxon>
    </lineage>
</organism>
<dbReference type="SUPFAM" id="SSF51261">
    <property type="entry name" value="Duplicated hybrid motif"/>
    <property type="match status" value="1"/>
</dbReference>
<reference evidence="4" key="1">
    <citation type="journal article" date="2019" name="Int. J. Syst. Evol. Microbiol.">
        <title>The Global Catalogue of Microorganisms (GCM) 10K type strain sequencing project: providing services to taxonomists for standard genome sequencing and annotation.</title>
        <authorList>
            <consortium name="The Broad Institute Genomics Platform"/>
            <consortium name="The Broad Institute Genome Sequencing Center for Infectious Disease"/>
            <person name="Wu L."/>
            <person name="Ma J."/>
        </authorList>
    </citation>
    <scope>NUCLEOTIDE SEQUENCE [LARGE SCALE GENOMIC DNA]</scope>
    <source>
        <strain evidence="4">KCTC 52416</strain>
    </source>
</reference>
<accession>A0ABV7JLX5</accession>
<dbReference type="InterPro" id="IPR050570">
    <property type="entry name" value="Cell_wall_metabolism_enzyme"/>
</dbReference>
<feature type="chain" id="PRO_5045612802" evidence="1">
    <location>
        <begin position="20"/>
        <end position="427"/>
    </location>
</feature>
<protein>
    <submittedName>
        <fullName evidence="3">Peptidoglycan DD-metalloendopeptidase family protein</fullName>
    </submittedName>
</protein>
<evidence type="ECO:0000313" key="4">
    <source>
        <dbReference type="Proteomes" id="UP001595526"/>
    </source>
</evidence>
<dbReference type="Gene3D" id="2.60.120.380">
    <property type="match status" value="1"/>
</dbReference>